<gene>
    <name evidence="2" type="ORF">L0U89_09040</name>
</gene>
<dbReference type="InterPro" id="IPR051200">
    <property type="entry name" value="Host-pathogen_enzymatic-act"/>
</dbReference>
<evidence type="ECO:0000256" key="1">
    <source>
        <dbReference type="SAM" id="SignalP"/>
    </source>
</evidence>
<dbReference type="PANTHER" id="PTHR47197">
    <property type="entry name" value="PROTEIN NIRF"/>
    <property type="match status" value="1"/>
</dbReference>
<dbReference type="RefSeq" id="WP_234861250.1">
    <property type="nucleotide sequence ID" value="NZ_JAKEVZ010000006.1"/>
</dbReference>
<dbReference type="Pfam" id="PF16819">
    <property type="entry name" value="DUF5074"/>
    <property type="match status" value="1"/>
</dbReference>
<accession>A0ABS9BUH4</accession>
<dbReference type="Gene3D" id="2.130.10.10">
    <property type="entry name" value="YVTN repeat-like/Quinoprotein amine dehydrogenase"/>
    <property type="match status" value="1"/>
</dbReference>
<reference evidence="2 3" key="1">
    <citation type="submission" date="2022-01" db="EMBL/GenBank/DDBJ databases">
        <title>Mariniradius saccharolyticus sp. nov., isolated from sediment of a river.</title>
        <authorList>
            <person name="Liu H."/>
        </authorList>
    </citation>
    <scope>NUCLEOTIDE SEQUENCE [LARGE SCALE GENOMIC DNA]</scope>
    <source>
        <strain evidence="2 3">RY-2</strain>
    </source>
</reference>
<dbReference type="InterPro" id="IPR031815">
    <property type="entry name" value="DUF5074"/>
</dbReference>
<dbReference type="SUPFAM" id="SSF75011">
    <property type="entry name" value="3-carboxy-cis,cis-mucoante lactonizing enzyme"/>
    <property type="match status" value="1"/>
</dbReference>
<name>A0ABS9BUH4_9BACT</name>
<feature type="signal peptide" evidence="1">
    <location>
        <begin position="1"/>
        <end position="17"/>
    </location>
</feature>
<comment type="caution">
    <text evidence="2">The sequence shown here is derived from an EMBL/GenBank/DDBJ whole genome shotgun (WGS) entry which is preliminary data.</text>
</comment>
<keyword evidence="1" id="KW-0732">Signal</keyword>
<dbReference type="EMBL" id="JAKEVZ010000006">
    <property type="protein sequence ID" value="MCF1751215.1"/>
    <property type="molecule type" value="Genomic_DNA"/>
</dbReference>
<proteinExistence type="predicted"/>
<sequence>MKLFRLLSFLLAWAVFACSPETPEGPLGEYETGVLIANEGAFGANDGEVFHYVPESETLKTNVFETVNGRPFAGLLQAIVEQQGRMYLVANTGKVEIVNPKDFKSIGAVTADLVQPRSLASSRDKLYIADWGPYDANFNNPDSYVAVVNSLDGGSVAKKIKVPSRPESVFADGNFLYIANQAAGKLTILSTSTDAIVGSEDVLGAPEKLQIINGRLFLYARDADRIYFHEINRGNQRILSTRTFTLSDATADFAKGERDDIYVITSSGWPDYNDAVAKINLETEKIIKADWYAGSGFYGIGFDPNTKQVFVANHAGFTGNGTVSILDANGQETKKLNVGRGPNGFFMNQPANPS</sequence>
<dbReference type="PANTHER" id="PTHR47197:SF3">
    <property type="entry name" value="DIHYDRO-HEME D1 DEHYDROGENASE"/>
    <property type="match status" value="1"/>
</dbReference>
<organism evidence="2 3">
    <name type="scientific">Mariniradius sediminis</name>
    <dbReference type="NCBI Taxonomy" id="2909237"/>
    <lineage>
        <taxon>Bacteria</taxon>
        <taxon>Pseudomonadati</taxon>
        <taxon>Bacteroidota</taxon>
        <taxon>Cytophagia</taxon>
        <taxon>Cytophagales</taxon>
        <taxon>Cyclobacteriaceae</taxon>
        <taxon>Mariniradius</taxon>
    </lineage>
</organism>
<dbReference type="Proteomes" id="UP001201449">
    <property type="component" value="Unassembled WGS sequence"/>
</dbReference>
<dbReference type="PROSITE" id="PS51257">
    <property type="entry name" value="PROKAR_LIPOPROTEIN"/>
    <property type="match status" value="1"/>
</dbReference>
<evidence type="ECO:0000313" key="3">
    <source>
        <dbReference type="Proteomes" id="UP001201449"/>
    </source>
</evidence>
<feature type="chain" id="PRO_5047134884" evidence="1">
    <location>
        <begin position="18"/>
        <end position="354"/>
    </location>
</feature>
<evidence type="ECO:0000313" key="2">
    <source>
        <dbReference type="EMBL" id="MCF1751215.1"/>
    </source>
</evidence>
<protein>
    <submittedName>
        <fullName evidence="2">Surface layer protein</fullName>
    </submittedName>
</protein>
<keyword evidence="3" id="KW-1185">Reference proteome</keyword>
<dbReference type="InterPro" id="IPR015943">
    <property type="entry name" value="WD40/YVTN_repeat-like_dom_sf"/>
</dbReference>